<dbReference type="InterPro" id="IPR031966">
    <property type="entry name" value="PHF12_MRG-bd"/>
</dbReference>
<keyword evidence="3" id="KW-1017">Isopeptide bond</keyword>
<dbReference type="Pfam" id="PF00628">
    <property type="entry name" value="PHD"/>
    <property type="match status" value="2"/>
</dbReference>
<dbReference type="Gene3D" id="3.30.40.10">
    <property type="entry name" value="Zinc/RING finger domain, C3HC4 (zinc finger)"/>
    <property type="match status" value="2"/>
</dbReference>
<proteinExistence type="predicted"/>
<evidence type="ECO:0000256" key="2">
    <source>
        <dbReference type="ARBA" id="ARBA00022491"/>
    </source>
</evidence>
<dbReference type="InterPro" id="IPR042163">
    <property type="entry name" value="PHF12"/>
</dbReference>
<dbReference type="SMART" id="SM00249">
    <property type="entry name" value="PHD"/>
    <property type="match status" value="2"/>
</dbReference>
<evidence type="ECO:0000256" key="4">
    <source>
        <dbReference type="ARBA" id="ARBA00022553"/>
    </source>
</evidence>
<keyword evidence="6" id="KW-0677">Repeat</keyword>
<dbReference type="PANTHER" id="PTHR46309:SF1">
    <property type="entry name" value="PHD FINGER PROTEIN 12"/>
    <property type="match status" value="1"/>
</dbReference>
<dbReference type="PANTHER" id="PTHR46309">
    <property type="entry name" value="PHD FINGER PROTEIN 12"/>
    <property type="match status" value="1"/>
</dbReference>
<dbReference type="AlphaFoldDB" id="A0A8K0K5Z6"/>
<keyword evidence="20" id="KW-1185">Reference proteome</keyword>
<dbReference type="CDD" id="cd15534">
    <property type="entry name" value="PHD2_PHF12_Rco1"/>
    <property type="match status" value="1"/>
</dbReference>
<dbReference type="Pfam" id="PF16737">
    <property type="entry name" value="PHF12_MRG_bd"/>
    <property type="match status" value="1"/>
</dbReference>
<dbReference type="EMBL" id="KZ308345">
    <property type="protein sequence ID" value="KAG8227865.1"/>
    <property type="molecule type" value="Genomic_DNA"/>
</dbReference>
<sequence length="580" mass="64631">MTTVEYDLDTSGGLMPQIQALIAPPVSEDVLKVKKKDGKEQHPYYKRPGKGHNHDFCDACGEGGDLLCCDRCPASFHLQCHDPPLEKEDIPAGEWLCHCCRVTKKNDVSPAGKCSLANDEDISDIKTRLSKRKDNGCDSASETQEKREQEECIGRRNRIAYSKDKSSPSSSNSGSESESNESGKCHPLQILAKAASMMNPKQFELPREMMINVPFPGTDKGCPAFPLPVRVCFECRKSCRKAPLIACDYCPLLFHQDCLDPPLTALPSGKWMCPNHAEHFLDQKLLTSCSVTERVKLWDKYSGPLDQDAIKLDFFRRAHRKNPPYRIKVRLGQKGRVQVPQAVKDHYKCPPPLLPLERDLRLQVLASQRCKPTPIPTPVEASPQEQEQWLTGILALQSSIACHIAQKKQEVEEIDTSPFTDPIFPDCSSPVESSSPFQIEPSSPHSPALTQSPQPAPATTFNGATSFPESFVLTFMNGEVNERTQSPKCLSNGAVPFPQDSPSNCAHIPNGLMDNSDSEVEVKKCKEELEVEETFQCNEEDQSREHVLLKNDTLLLSSQIKEIKKESSSVSGWNCDRKNE</sequence>
<dbReference type="InterPro" id="IPR001965">
    <property type="entry name" value="Znf_PHD"/>
</dbReference>
<dbReference type="OrthoDB" id="1919692at2759"/>
<keyword evidence="10" id="KW-0805">Transcription regulation</keyword>
<keyword evidence="7 16" id="KW-0863">Zinc-finger</keyword>
<dbReference type="GO" id="GO:0003714">
    <property type="term" value="F:transcription corepressor activity"/>
    <property type="evidence" value="ECO:0007669"/>
    <property type="project" value="InterPro"/>
</dbReference>
<feature type="region of interest" description="Disordered" evidence="17">
    <location>
        <begin position="132"/>
        <end position="151"/>
    </location>
</feature>
<accession>A0A8K0K5Z6</accession>
<feature type="domain" description="PHD-type" evidence="18">
    <location>
        <begin position="229"/>
        <end position="279"/>
    </location>
</feature>
<evidence type="ECO:0000256" key="5">
    <source>
        <dbReference type="ARBA" id="ARBA00022723"/>
    </source>
</evidence>
<dbReference type="Proteomes" id="UP000792457">
    <property type="component" value="Unassembled WGS sequence"/>
</dbReference>
<evidence type="ECO:0000256" key="13">
    <source>
        <dbReference type="ARBA" id="ARBA00065785"/>
    </source>
</evidence>
<dbReference type="Gene3D" id="6.10.20.60">
    <property type="entry name" value="PHD finger protein 12"/>
    <property type="match status" value="1"/>
</dbReference>
<feature type="compositionally biased region" description="Polar residues" evidence="17">
    <location>
        <begin position="430"/>
        <end position="463"/>
    </location>
</feature>
<dbReference type="CDD" id="cd15533">
    <property type="entry name" value="PHD1_PHF12"/>
    <property type="match status" value="1"/>
</dbReference>
<feature type="region of interest" description="Disordered" evidence="17">
    <location>
        <begin position="162"/>
        <end position="184"/>
    </location>
</feature>
<dbReference type="InterPro" id="IPR019786">
    <property type="entry name" value="Zinc_finger_PHD-type_CS"/>
</dbReference>
<feature type="domain" description="PHD-type" evidence="18">
    <location>
        <begin position="54"/>
        <end position="103"/>
    </location>
</feature>
<evidence type="ECO:0000256" key="7">
    <source>
        <dbReference type="ARBA" id="ARBA00022771"/>
    </source>
</evidence>
<evidence type="ECO:0000313" key="19">
    <source>
        <dbReference type="EMBL" id="KAG8227865.1"/>
    </source>
</evidence>
<keyword evidence="5" id="KW-0479">Metal-binding</keyword>
<dbReference type="GO" id="GO:0070822">
    <property type="term" value="C:Sin3-type complex"/>
    <property type="evidence" value="ECO:0007669"/>
    <property type="project" value="TreeGrafter"/>
</dbReference>
<evidence type="ECO:0000256" key="9">
    <source>
        <dbReference type="ARBA" id="ARBA00022843"/>
    </source>
</evidence>
<dbReference type="InterPro" id="IPR019787">
    <property type="entry name" value="Znf_PHD-finger"/>
</dbReference>
<feature type="region of interest" description="Disordered" evidence="17">
    <location>
        <begin position="417"/>
        <end position="463"/>
    </location>
</feature>
<evidence type="ECO:0000256" key="6">
    <source>
        <dbReference type="ARBA" id="ARBA00022737"/>
    </source>
</evidence>
<evidence type="ECO:0000256" key="15">
    <source>
        <dbReference type="ARBA" id="ARBA00076589"/>
    </source>
</evidence>
<evidence type="ECO:0000256" key="1">
    <source>
        <dbReference type="ARBA" id="ARBA00004123"/>
    </source>
</evidence>
<reference evidence="19" key="2">
    <citation type="submission" date="2017-10" db="EMBL/GenBank/DDBJ databases">
        <title>Ladona fulva Genome sequencing and assembly.</title>
        <authorList>
            <person name="Murali S."/>
            <person name="Richards S."/>
            <person name="Bandaranaike D."/>
            <person name="Bellair M."/>
            <person name="Blankenburg K."/>
            <person name="Chao H."/>
            <person name="Dinh H."/>
            <person name="Doddapaneni H."/>
            <person name="Dugan-Rocha S."/>
            <person name="Elkadiri S."/>
            <person name="Gnanaolivu R."/>
            <person name="Hernandez B."/>
            <person name="Skinner E."/>
            <person name="Javaid M."/>
            <person name="Lee S."/>
            <person name="Li M."/>
            <person name="Ming W."/>
            <person name="Munidasa M."/>
            <person name="Muniz J."/>
            <person name="Nguyen L."/>
            <person name="Hughes D."/>
            <person name="Osuji N."/>
            <person name="Pu L.-L."/>
            <person name="Puazo M."/>
            <person name="Qu C."/>
            <person name="Quiroz J."/>
            <person name="Raj R."/>
            <person name="Weissenberger G."/>
            <person name="Xin Y."/>
            <person name="Zou X."/>
            <person name="Han Y."/>
            <person name="Worley K."/>
            <person name="Muzny D."/>
            <person name="Gibbs R."/>
        </authorList>
    </citation>
    <scope>NUCLEOTIDE SEQUENCE</scope>
    <source>
        <strain evidence="19">Sampled in the wild</strain>
    </source>
</reference>
<keyword evidence="4" id="KW-0597">Phosphoprotein</keyword>
<dbReference type="FunFam" id="3.30.40.10:FF:000164">
    <property type="entry name" value="PHD finger protein 12"/>
    <property type="match status" value="1"/>
</dbReference>
<keyword evidence="8" id="KW-0862">Zinc</keyword>
<dbReference type="PROSITE" id="PS01359">
    <property type="entry name" value="ZF_PHD_1"/>
    <property type="match status" value="1"/>
</dbReference>
<evidence type="ECO:0000256" key="10">
    <source>
        <dbReference type="ARBA" id="ARBA00023015"/>
    </source>
</evidence>
<dbReference type="FunFam" id="3.30.40.10:FF:000154">
    <property type="entry name" value="PHD finger protein 12"/>
    <property type="match status" value="1"/>
</dbReference>
<dbReference type="GO" id="GO:0000122">
    <property type="term" value="P:negative regulation of transcription by RNA polymerase II"/>
    <property type="evidence" value="ECO:0007669"/>
    <property type="project" value="TreeGrafter"/>
</dbReference>
<protein>
    <recommendedName>
        <fullName evidence="14">PHD finger protein 12</fullName>
    </recommendedName>
    <alternativeName>
        <fullName evidence="15">PHD factor 1</fullName>
    </alternativeName>
</protein>
<dbReference type="PROSITE" id="PS50016">
    <property type="entry name" value="ZF_PHD_2"/>
    <property type="match status" value="2"/>
</dbReference>
<dbReference type="SUPFAM" id="SSF57903">
    <property type="entry name" value="FYVE/PHD zinc finger"/>
    <property type="match status" value="2"/>
</dbReference>
<keyword evidence="9" id="KW-0832">Ubl conjugation</keyword>
<evidence type="ECO:0000256" key="3">
    <source>
        <dbReference type="ARBA" id="ARBA00022499"/>
    </source>
</evidence>
<evidence type="ECO:0000259" key="18">
    <source>
        <dbReference type="PROSITE" id="PS50016"/>
    </source>
</evidence>
<dbReference type="GO" id="GO:0008270">
    <property type="term" value="F:zinc ion binding"/>
    <property type="evidence" value="ECO:0007669"/>
    <property type="project" value="UniProtKB-KW"/>
</dbReference>
<dbReference type="InterPro" id="IPR011011">
    <property type="entry name" value="Znf_FYVE_PHD"/>
</dbReference>
<keyword evidence="2" id="KW-0678">Repressor</keyword>
<keyword evidence="11" id="KW-0804">Transcription</keyword>
<comment type="subunit">
    <text evidence="13">Component of SIN3 complexes. Interacts with SIN3A in a complex composed of HDAC1, SAP30 and SIN3A. Component of the SIN3B complex, which includes SIN3B, HDAC2 or HDAC1, PHF12 and MORF4L1; interacts directly with all subunits. Interacts with TLE5.</text>
</comment>
<reference evidence="19" key="1">
    <citation type="submission" date="2013-04" db="EMBL/GenBank/DDBJ databases">
        <authorList>
            <person name="Qu J."/>
            <person name="Murali S.C."/>
            <person name="Bandaranaike D."/>
            <person name="Bellair M."/>
            <person name="Blankenburg K."/>
            <person name="Chao H."/>
            <person name="Dinh H."/>
            <person name="Doddapaneni H."/>
            <person name="Downs B."/>
            <person name="Dugan-Rocha S."/>
            <person name="Elkadiri S."/>
            <person name="Gnanaolivu R.D."/>
            <person name="Hernandez B."/>
            <person name="Javaid M."/>
            <person name="Jayaseelan J.C."/>
            <person name="Lee S."/>
            <person name="Li M."/>
            <person name="Ming W."/>
            <person name="Munidasa M."/>
            <person name="Muniz J."/>
            <person name="Nguyen L."/>
            <person name="Ongeri F."/>
            <person name="Osuji N."/>
            <person name="Pu L.-L."/>
            <person name="Puazo M."/>
            <person name="Qu C."/>
            <person name="Quiroz J."/>
            <person name="Raj R."/>
            <person name="Weissenberger G."/>
            <person name="Xin Y."/>
            <person name="Zou X."/>
            <person name="Han Y."/>
            <person name="Richards S."/>
            <person name="Worley K."/>
            <person name="Muzny D."/>
            <person name="Gibbs R."/>
        </authorList>
    </citation>
    <scope>NUCLEOTIDE SEQUENCE</scope>
    <source>
        <strain evidence="19">Sampled in the wild</strain>
    </source>
</reference>
<keyword evidence="12" id="KW-0539">Nucleus</keyword>
<comment type="caution">
    <text evidence="19">The sequence shown here is derived from an EMBL/GenBank/DDBJ whole genome shotgun (WGS) entry which is preliminary data.</text>
</comment>
<evidence type="ECO:0000256" key="8">
    <source>
        <dbReference type="ARBA" id="ARBA00022833"/>
    </source>
</evidence>
<organism evidence="19 20">
    <name type="scientific">Ladona fulva</name>
    <name type="common">Scarce chaser dragonfly</name>
    <name type="synonym">Libellula fulva</name>
    <dbReference type="NCBI Taxonomy" id="123851"/>
    <lineage>
        <taxon>Eukaryota</taxon>
        <taxon>Metazoa</taxon>
        <taxon>Ecdysozoa</taxon>
        <taxon>Arthropoda</taxon>
        <taxon>Hexapoda</taxon>
        <taxon>Insecta</taxon>
        <taxon>Pterygota</taxon>
        <taxon>Palaeoptera</taxon>
        <taxon>Odonata</taxon>
        <taxon>Epiprocta</taxon>
        <taxon>Anisoptera</taxon>
        <taxon>Libelluloidea</taxon>
        <taxon>Libellulidae</taxon>
        <taxon>Ladona</taxon>
    </lineage>
</organism>
<dbReference type="InterPro" id="IPR038098">
    <property type="entry name" value="PHF12_MRG-bd_sf"/>
</dbReference>
<comment type="subcellular location">
    <subcellularLocation>
        <location evidence="1">Nucleus</location>
    </subcellularLocation>
</comment>
<evidence type="ECO:0000256" key="11">
    <source>
        <dbReference type="ARBA" id="ARBA00023163"/>
    </source>
</evidence>
<dbReference type="InterPro" id="IPR013083">
    <property type="entry name" value="Znf_RING/FYVE/PHD"/>
</dbReference>
<evidence type="ECO:0000256" key="14">
    <source>
        <dbReference type="ARBA" id="ARBA00068755"/>
    </source>
</evidence>
<evidence type="ECO:0000256" key="17">
    <source>
        <dbReference type="SAM" id="MobiDB-lite"/>
    </source>
</evidence>
<feature type="compositionally biased region" description="Low complexity" evidence="17">
    <location>
        <begin position="167"/>
        <end position="182"/>
    </location>
</feature>
<evidence type="ECO:0000256" key="12">
    <source>
        <dbReference type="ARBA" id="ARBA00023242"/>
    </source>
</evidence>
<gene>
    <name evidence="19" type="ORF">J437_LFUL008658</name>
</gene>
<evidence type="ECO:0000313" key="20">
    <source>
        <dbReference type="Proteomes" id="UP000792457"/>
    </source>
</evidence>
<evidence type="ECO:0000256" key="16">
    <source>
        <dbReference type="PROSITE-ProRule" id="PRU00146"/>
    </source>
</evidence>
<name>A0A8K0K5Z6_LADFU</name>